<reference evidence="1 2" key="1">
    <citation type="submission" date="2018-07" db="EMBL/GenBank/DDBJ databases">
        <title>Genomic Encyclopedia of Type Strains, Phase IV (KMG-IV): sequencing the most valuable type-strain genomes for metagenomic binning, comparative biology and taxonomic classification.</title>
        <authorList>
            <person name="Goeker M."/>
        </authorList>
    </citation>
    <scope>NUCLEOTIDE SEQUENCE [LARGE SCALE GENOMIC DNA]</scope>
    <source>
        <strain evidence="1 2">DSM 21634</strain>
    </source>
</reference>
<name>A0A368Y8R3_9BURK</name>
<dbReference type="Proteomes" id="UP000252884">
    <property type="component" value="Unassembled WGS sequence"/>
</dbReference>
<proteinExistence type="predicted"/>
<dbReference type="EMBL" id="QPJK01000001">
    <property type="protein sequence ID" value="RCW76582.1"/>
    <property type="molecule type" value="Genomic_DNA"/>
</dbReference>
<gene>
    <name evidence="1" type="ORF">DES41_1011190</name>
</gene>
<dbReference type="Pfam" id="PF05258">
    <property type="entry name" value="DciA"/>
    <property type="match status" value="1"/>
</dbReference>
<comment type="caution">
    <text evidence="1">The sequence shown here is derived from an EMBL/GenBank/DDBJ whole genome shotgun (WGS) entry which is preliminary data.</text>
</comment>
<organism evidence="1 2">
    <name type="scientific">Pseudorhodoferax soli</name>
    <dbReference type="NCBI Taxonomy" id="545864"/>
    <lineage>
        <taxon>Bacteria</taxon>
        <taxon>Pseudomonadati</taxon>
        <taxon>Pseudomonadota</taxon>
        <taxon>Betaproteobacteria</taxon>
        <taxon>Burkholderiales</taxon>
        <taxon>Comamonadaceae</taxon>
    </lineage>
</organism>
<dbReference type="InterPro" id="IPR007922">
    <property type="entry name" value="DciA-like"/>
</dbReference>
<keyword evidence="2" id="KW-1185">Reference proteome</keyword>
<accession>A0A368Y8R3</accession>
<sequence>MHAPRRSFTLQQAFADSQPLARLSALVRESAERLAAVQQLIPPTMRTAIRPGPIDENGWCLLVDNSAVAAKLRHLAPLLQQALGNRGLAVTAIRVKIQKRL</sequence>
<evidence type="ECO:0000313" key="1">
    <source>
        <dbReference type="EMBL" id="RCW76582.1"/>
    </source>
</evidence>
<protein>
    <submittedName>
        <fullName evidence="1">Uncharacterized protein DUF721</fullName>
    </submittedName>
</protein>
<dbReference type="OrthoDB" id="9155022at2"/>
<dbReference type="AlphaFoldDB" id="A0A368Y8R3"/>
<dbReference type="RefSeq" id="WP_114466625.1">
    <property type="nucleotide sequence ID" value="NZ_QPJK01000001.1"/>
</dbReference>
<evidence type="ECO:0000313" key="2">
    <source>
        <dbReference type="Proteomes" id="UP000252884"/>
    </source>
</evidence>